<dbReference type="InterPro" id="IPR057670">
    <property type="entry name" value="SH3_retrovirus"/>
</dbReference>
<dbReference type="InterPro" id="IPR001584">
    <property type="entry name" value="Integrase_cat-core"/>
</dbReference>
<dbReference type="SUPFAM" id="SSF53098">
    <property type="entry name" value="Ribonuclease H-like"/>
    <property type="match status" value="1"/>
</dbReference>
<evidence type="ECO:0000259" key="3">
    <source>
        <dbReference type="PROSITE" id="PS50158"/>
    </source>
</evidence>
<gene>
    <name evidence="5" type="ORF">FSB_LOCUS9859</name>
</gene>
<evidence type="ECO:0000256" key="1">
    <source>
        <dbReference type="PROSITE-ProRule" id="PRU00047"/>
    </source>
</evidence>
<dbReference type="Gene3D" id="3.30.420.10">
    <property type="entry name" value="Ribonuclease H-like superfamily/Ribonuclease H"/>
    <property type="match status" value="1"/>
</dbReference>
<feature type="compositionally biased region" description="Basic residues" evidence="2">
    <location>
        <begin position="64"/>
        <end position="84"/>
    </location>
</feature>
<dbReference type="SUPFAM" id="SSF57756">
    <property type="entry name" value="Retrovirus zinc finger-like domains"/>
    <property type="match status" value="1"/>
</dbReference>
<dbReference type="GO" id="GO:0003676">
    <property type="term" value="F:nucleic acid binding"/>
    <property type="evidence" value="ECO:0007669"/>
    <property type="project" value="InterPro"/>
</dbReference>
<dbReference type="Pfam" id="PF14223">
    <property type="entry name" value="Retrotran_gag_2"/>
    <property type="match status" value="1"/>
</dbReference>
<keyword evidence="1" id="KW-0862">Zinc</keyword>
<dbReference type="InterPro" id="IPR001878">
    <property type="entry name" value="Znf_CCHC"/>
</dbReference>
<proteinExistence type="predicted"/>
<dbReference type="InterPro" id="IPR036875">
    <property type="entry name" value="Znf_CCHC_sf"/>
</dbReference>
<dbReference type="InterPro" id="IPR012337">
    <property type="entry name" value="RNaseH-like_sf"/>
</dbReference>
<protein>
    <recommendedName>
        <fullName evidence="6">Integrase catalytic domain-containing protein</fullName>
    </recommendedName>
</protein>
<dbReference type="GO" id="GO:0008270">
    <property type="term" value="F:zinc ion binding"/>
    <property type="evidence" value="ECO:0007669"/>
    <property type="project" value="UniProtKB-KW"/>
</dbReference>
<keyword evidence="1" id="KW-0479">Metal-binding</keyword>
<evidence type="ECO:0000256" key="2">
    <source>
        <dbReference type="SAM" id="MobiDB-lite"/>
    </source>
</evidence>
<keyword evidence="1" id="KW-0863">Zinc-finger</keyword>
<dbReference type="AlphaFoldDB" id="A0A2N9ET60"/>
<reference evidence="5" key="1">
    <citation type="submission" date="2018-02" db="EMBL/GenBank/DDBJ databases">
        <authorList>
            <person name="Cohen D.B."/>
            <person name="Kent A.D."/>
        </authorList>
    </citation>
    <scope>NUCLEOTIDE SEQUENCE</scope>
</reference>
<dbReference type="Pfam" id="PF25597">
    <property type="entry name" value="SH3_retrovirus"/>
    <property type="match status" value="1"/>
</dbReference>
<dbReference type="InterPro" id="IPR036397">
    <property type="entry name" value="RNaseH_sf"/>
</dbReference>
<feature type="domain" description="CCHC-type" evidence="3">
    <location>
        <begin position="101"/>
        <end position="115"/>
    </location>
</feature>
<dbReference type="CDD" id="cd09272">
    <property type="entry name" value="RNase_HI_RT_Ty1"/>
    <property type="match status" value="1"/>
</dbReference>
<evidence type="ECO:0008006" key="6">
    <source>
        <dbReference type="Google" id="ProtNLM"/>
    </source>
</evidence>
<organism evidence="5">
    <name type="scientific">Fagus sylvatica</name>
    <name type="common">Beechnut</name>
    <dbReference type="NCBI Taxonomy" id="28930"/>
    <lineage>
        <taxon>Eukaryota</taxon>
        <taxon>Viridiplantae</taxon>
        <taxon>Streptophyta</taxon>
        <taxon>Embryophyta</taxon>
        <taxon>Tracheophyta</taxon>
        <taxon>Spermatophyta</taxon>
        <taxon>Magnoliopsida</taxon>
        <taxon>eudicotyledons</taxon>
        <taxon>Gunneridae</taxon>
        <taxon>Pentapetalae</taxon>
        <taxon>rosids</taxon>
        <taxon>fabids</taxon>
        <taxon>Fagales</taxon>
        <taxon>Fagaceae</taxon>
        <taxon>Fagus</taxon>
    </lineage>
</organism>
<dbReference type="EMBL" id="OIVN01000552">
    <property type="protein sequence ID" value="SPC81977.1"/>
    <property type="molecule type" value="Genomic_DNA"/>
</dbReference>
<evidence type="ECO:0000259" key="4">
    <source>
        <dbReference type="PROSITE" id="PS50994"/>
    </source>
</evidence>
<dbReference type="PROSITE" id="PS50994">
    <property type="entry name" value="INTEGRASE"/>
    <property type="match status" value="1"/>
</dbReference>
<feature type="region of interest" description="Disordered" evidence="2">
    <location>
        <begin position="57"/>
        <end position="93"/>
    </location>
</feature>
<dbReference type="GO" id="GO:0015074">
    <property type="term" value="P:DNA integration"/>
    <property type="evidence" value="ECO:0007669"/>
    <property type="project" value="InterPro"/>
</dbReference>
<dbReference type="InterPro" id="IPR013103">
    <property type="entry name" value="RVT_2"/>
</dbReference>
<name>A0A2N9ET60_FAGSY</name>
<dbReference type="Pfam" id="PF07727">
    <property type="entry name" value="RVT_2"/>
    <property type="match status" value="1"/>
</dbReference>
<dbReference type="PANTHER" id="PTHR11439">
    <property type="entry name" value="GAG-POL-RELATED RETROTRANSPOSON"/>
    <property type="match status" value="1"/>
</dbReference>
<dbReference type="PROSITE" id="PS50158">
    <property type="entry name" value="ZF_CCHC"/>
    <property type="match status" value="1"/>
</dbReference>
<sequence length="744" mass="85244">MGTLMAKLTTMKFDGTRGIQEHVLEMTNLAAQLKTLGMNVDQFFLVQFILNSLPPHYGSSRNSRSSKKVKKPKKGIKHGPHKANKPNPNVQAHKKEISNDKCHFCRKLGHYQKDCLKRRQWFEKKVNALEVYITGVERQLERKVKIIRSDRSGEYYGKYCESGQCPGPFAKLLEKHGICAQYTMPGTPQQNGVAERQNRTLMDMVPNKAVPKTLFELWTRRKPSLRHLHVWGCPTEARVYNPHEKKLDLRTISGYFIGYPEKSKGFRFYCPNHSMRIVETGNARFIENGEISGNDNLRNVDIQEVRVQVPMPITSNKIVVPIVVKHPNNIEQQINEPSLHNNMVTNEQMVEESQGVVLRRSQRERRSAISDEYVVYLQESDFDIGSSKDPISFSQALESVDSTKWMNAMKDELKSMDQNEVWDLVELPEGYKKVGCKWVYKTKRDSKGNIERFKARLWPKVSLRKEALITKRPFPLDLGILHETKKFLSKNFEMKDMDEATYVIGIEIFQDRSHGILGLSHKAYIDRVLERFKMENCSASVAPIQKGDKFSLMQCPQNELEQKQMKGIPYASAVGSLMYAQICTRPDISFAIGMLSKYQSNPGMDHWKAAKKVMRYLQGTNDFMLTFRRSDSLEVTGYSNSDFAGCIDSRKSTFGLGIVDSVSKPLRIYCDNSAAVFFSKNDKYSKGAKHMELKYLTVKEDVQKQRVSIEHISTQLMVADPLTKGLAPKTFKKHVNRMGLENST</sequence>
<accession>A0A2N9ET60</accession>
<feature type="domain" description="Integrase catalytic" evidence="4">
    <location>
        <begin position="82"/>
        <end position="205"/>
    </location>
</feature>
<evidence type="ECO:0000313" key="5">
    <source>
        <dbReference type="EMBL" id="SPC81977.1"/>
    </source>
</evidence>
<dbReference type="PANTHER" id="PTHR11439:SF467">
    <property type="entry name" value="INTEGRASE CATALYTIC DOMAIN-CONTAINING PROTEIN"/>
    <property type="match status" value="1"/>
</dbReference>